<keyword evidence="3" id="KW-1185">Reference proteome</keyword>
<evidence type="ECO:0000256" key="1">
    <source>
        <dbReference type="SAM" id="Phobius"/>
    </source>
</evidence>
<proteinExistence type="predicted"/>
<keyword evidence="1" id="KW-0812">Transmembrane</keyword>
<sequence length="114" mass="12975">MIDPGTGDQYLKRRVTTGCYDVDVSNANDIWKSETVLFFYLPTLAAQVAFMLLSTRILYYILKPLNQPRLVSEILASASSIPQFASFNARIVASQSCSILHIYTYMHDYKQNKI</sequence>
<dbReference type="AlphaFoldDB" id="A0A0S3S0P8"/>
<evidence type="ECO:0000313" key="2">
    <source>
        <dbReference type="EMBL" id="BAT86426.1"/>
    </source>
</evidence>
<keyword evidence="1" id="KW-0472">Membrane</keyword>
<organism evidence="2 3">
    <name type="scientific">Vigna angularis var. angularis</name>
    <dbReference type="NCBI Taxonomy" id="157739"/>
    <lineage>
        <taxon>Eukaryota</taxon>
        <taxon>Viridiplantae</taxon>
        <taxon>Streptophyta</taxon>
        <taxon>Embryophyta</taxon>
        <taxon>Tracheophyta</taxon>
        <taxon>Spermatophyta</taxon>
        <taxon>Magnoliopsida</taxon>
        <taxon>eudicotyledons</taxon>
        <taxon>Gunneridae</taxon>
        <taxon>Pentapetalae</taxon>
        <taxon>rosids</taxon>
        <taxon>fabids</taxon>
        <taxon>Fabales</taxon>
        <taxon>Fabaceae</taxon>
        <taxon>Papilionoideae</taxon>
        <taxon>50 kb inversion clade</taxon>
        <taxon>NPAAA clade</taxon>
        <taxon>indigoferoid/millettioid clade</taxon>
        <taxon>Phaseoleae</taxon>
        <taxon>Vigna</taxon>
    </lineage>
</organism>
<reference evidence="2 3" key="1">
    <citation type="journal article" date="2015" name="Sci. Rep.">
        <title>The power of single molecule real-time sequencing technology in the de novo assembly of a eukaryotic genome.</title>
        <authorList>
            <person name="Sakai H."/>
            <person name="Naito K."/>
            <person name="Ogiso-Tanaka E."/>
            <person name="Takahashi Y."/>
            <person name="Iseki K."/>
            <person name="Muto C."/>
            <person name="Satou K."/>
            <person name="Teruya K."/>
            <person name="Shiroma A."/>
            <person name="Shimoji M."/>
            <person name="Hirano T."/>
            <person name="Itoh T."/>
            <person name="Kaga A."/>
            <person name="Tomooka N."/>
        </authorList>
    </citation>
    <scope>NUCLEOTIDE SEQUENCE [LARGE SCALE GENOMIC DNA]</scope>
    <source>
        <strain evidence="3">cv. Shumari</strain>
    </source>
</reference>
<dbReference type="Proteomes" id="UP000291084">
    <property type="component" value="Chromosome 4"/>
</dbReference>
<accession>A0A0S3S0P8</accession>
<name>A0A0S3S0P8_PHAAN</name>
<gene>
    <name evidence="2" type="primary">Vigan.04G407500</name>
    <name evidence="2" type="ORF">VIGAN_04407500</name>
</gene>
<protein>
    <submittedName>
        <fullName evidence="2">Uncharacterized protein</fullName>
    </submittedName>
</protein>
<evidence type="ECO:0000313" key="3">
    <source>
        <dbReference type="Proteomes" id="UP000291084"/>
    </source>
</evidence>
<feature type="transmembrane region" description="Helical" evidence="1">
    <location>
        <begin position="37"/>
        <end position="62"/>
    </location>
</feature>
<keyword evidence="1" id="KW-1133">Transmembrane helix</keyword>
<dbReference type="EMBL" id="AP015037">
    <property type="protein sequence ID" value="BAT86426.1"/>
    <property type="molecule type" value="Genomic_DNA"/>
</dbReference>